<protein>
    <submittedName>
        <fullName evidence="1">Uncharacterized protein</fullName>
    </submittedName>
</protein>
<evidence type="ECO:0000313" key="2">
    <source>
        <dbReference type="Proteomes" id="UP000316621"/>
    </source>
</evidence>
<dbReference type="Proteomes" id="UP000316621">
    <property type="component" value="Chromosome 7"/>
</dbReference>
<gene>
    <name evidence="1" type="ORF">C5167_031590</name>
</gene>
<dbReference type="Gramene" id="RZC68327">
    <property type="protein sequence ID" value="RZC68327"/>
    <property type="gene ID" value="C5167_031590"/>
</dbReference>
<dbReference type="EMBL" id="CM010721">
    <property type="protein sequence ID" value="RZC68327.1"/>
    <property type="molecule type" value="Genomic_DNA"/>
</dbReference>
<organism evidence="1 2">
    <name type="scientific">Papaver somniferum</name>
    <name type="common">Opium poppy</name>
    <dbReference type="NCBI Taxonomy" id="3469"/>
    <lineage>
        <taxon>Eukaryota</taxon>
        <taxon>Viridiplantae</taxon>
        <taxon>Streptophyta</taxon>
        <taxon>Embryophyta</taxon>
        <taxon>Tracheophyta</taxon>
        <taxon>Spermatophyta</taxon>
        <taxon>Magnoliopsida</taxon>
        <taxon>Ranunculales</taxon>
        <taxon>Papaveraceae</taxon>
        <taxon>Papaveroideae</taxon>
        <taxon>Papaver</taxon>
    </lineage>
</organism>
<dbReference type="AlphaFoldDB" id="A0A4Y7K5Y6"/>
<evidence type="ECO:0000313" key="1">
    <source>
        <dbReference type="EMBL" id="RZC68327.1"/>
    </source>
</evidence>
<sequence>MAECTKSHHRRNYMLQKMMSSVKVSCTCTLRYLLLLILINNYVCDASALSNPEDRVQLHVQDDHVLGSELEPKGKQRNIFSICNVKRFVRILYIWHI</sequence>
<name>A0A4Y7K5Y6_PAPSO</name>
<reference evidence="1 2" key="1">
    <citation type="journal article" date="2018" name="Science">
        <title>The opium poppy genome and morphinan production.</title>
        <authorList>
            <person name="Guo L."/>
            <person name="Winzer T."/>
            <person name="Yang X."/>
            <person name="Li Y."/>
            <person name="Ning Z."/>
            <person name="He Z."/>
            <person name="Teodor R."/>
            <person name="Lu Y."/>
            <person name="Bowser T.A."/>
            <person name="Graham I.A."/>
            <person name="Ye K."/>
        </authorList>
    </citation>
    <scope>NUCLEOTIDE SEQUENCE [LARGE SCALE GENOMIC DNA]</scope>
    <source>
        <strain evidence="2">cv. HN1</strain>
        <tissue evidence="1">Leaves</tissue>
    </source>
</reference>
<accession>A0A4Y7K5Y6</accession>
<keyword evidence="2" id="KW-1185">Reference proteome</keyword>
<proteinExistence type="predicted"/>